<keyword evidence="3" id="KW-1185">Reference proteome</keyword>
<organism evidence="1 4">
    <name type="scientific">Adineta ricciae</name>
    <name type="common">Rotifer</name>
    <dbReference type="NCBI Taxonomy" id="249248"/>
    <lineage>
        <taxon>Eukaryota</taxon>
        <taxon>Metazoa</taxon>
        <taxon>Spiralia</taxon>
        <taxon>Gnathifera</taxon>
        <taxon>Rotifera</taxon>
        <taxon>Eurotatoria</taxon>
        <taxon>Bdelloidea</taxon>
        <taxon>Adinetida</taxon>
        <taxon>Adinetidae</taxon>
        <taxon>Adineta</taxon>
    </lineage>
</organism>
<proteinExistence type="predicted"/>
<evidence type="ECO:0000313" key="2">
    <source>
        <dbReference type="EMBL" id="CAF0887751.1"/>
    </source>
</evidence>
<evidence type="ECO:0000313" key="4">
    <source>
        <dbReference type="Proteomes" id="UP000663852"/>
    </source>
</evidence>
<evidence type="ECO:0000313" key="1">
    <source>
        <dbReference type="EMBL" id="CAF0754453.1"/>
    </source>
</evidence>
<protein>
    <submittedName>
        <fullName evidence="1">Uncharacterized protein</fullName>
    </submittedName>
</protein>
<evidence type="ECO:0000313" key="3">
    <source>
        <dbReference type="Proteomes" id="UP000663828"/>
    </source>
</evidence>
<name>A0A813PQ57_ADIRI</name>
<dbReference type="Proteomes" id="UP000663852">
    <property type="component" value="Unassembled WGS sequence"/>
</dbReference>
<dbReference type="OrthoDB" id="9976911at2759"/>
<gene>
    <name evidence="1" type="ORF">EDS130_LOCUS2466</name>
    <name evidence="2" type="ORF">XAT740_LOCUS7342</name>
</gene>
<sequence length="230" mass="27425">MNVLTQIATQFLITKNNLIQLLRTLNFSNEFLEQLRHDRITIDEGMIRRRIKLLCEISKDQSFQDLFCHEDGIRLVFHTKLYESRFIRFRTSFDVKIIALILNDHHQTIQFMINNIQIKSLNRLSKPFRFCIQSKARSLVTGELERIFAEQNIPYERLFSDIKRPITYEINLSSMKELDQFRERYLIIGNRSILDLIQITYVEHCEQAIVLGYRLNTTVNEESTIQFIDC</sequence>
<dbReference type="EMBL" id="CAJNOR010000349">
    <property type="protein sequence ID" value="CAF0887751.1"/>
    <property type="molecule type" value="Genomic_DNA"/>
</dbReference>
<dbReference type="EMBL" id="CAJNOJ010000006">
    <property type="protein sequence ID" value="CAF0754453.1"/>
    <property type="molecule type" value="Genomic_DNA"/>
</dbReference>
<comment type="caution">
    <text evidence="1">The sequence shown here is derived from an EMBL/GenBank/DDBJ whole genome shotgun (WGS) entry which is preliminary data.</text>
</comment>
<reference evidence="1" key="1">
    <citation type="submission" date="2021-02" db="EMBL/GenBank/DDBJ databases">
        <authorList>
            <person name="Nowell W R."/>
        </authorList>
    </citation>
    <scope>NUCLEOTIDE SEQUENCE</scope>
</reference>
<dbReference type="Proteomes" id="UP000663828">
    <property type="component" value="Unassembled WGS sequence"/>
</dbReference>
<accession>A0A813PQ57</accession>
<dbReference type="AlphaFoldDB" id="A0A813PQ57"/>